<protein>
    <recommendedName>
        <fullName evidence="3">Copia protein</fullName>
    </recommendedName>
</protein>
<reference evidence="1" key="1">
    <citation type="submission" date="2018-05" db="EMBL/GenBank/DDBJ databases">
        <title>Draft genome of Mucuna pruriens seed.</title>
        <authorList>
            <person name="Nnadi N.E."/>
            <person name="Vos R."/>
            <person name="Hasami M.H."/>
            <person name="Devisetty U.K."/>
            <person name="Aguiy J.C."/>
        </authorList>
    </citation>
    <scope>NUCLEOTIDE SEQUENCE [LARGE SCALE GENOMIC DNA]</scope>
    <source>
        <strain evidence="1">JCA_2017</strain>
    </source>
</reference>
<keyword evidence="2" id="KW-1185">Reference proteome</keyword>
<evidence type="ECO:0000313" key="2">
    <source>
        <dbReference type="Proteomes" id="UP000257109"/>
    </source>
</evidence>
<dbReference type="Proteomes" id="UP000257109">
    <property type="component" value="Unassembled WGS sequence"/>
</dbReference>
<evidence type="ECO:0000313" key="1">
    <source>
        <dbReference type="EMBL" id="RDX78861.1"/>
    </source>
</evidence>
<proteinExistence type="predicted"/>
<evidence type="ECO:0008006" key="3">
    <source>
        <dbReference type="Google" id="ProtNLM"/>
    </source>
</evidence>
<gene>
    <name evidence="1" type="ORF">CR513_40804</name>
</gene>
<feature type="non-terminal residue" evidence="1">
    <location>
        <position position="179"/>
    </location>
</feature>
<name>A0A371FKR4_MUCPR</name>
<dbReference type="OrthoDB" id="1688190at2759"/>
<dbReference type="EMBL" id="QJKJ01008724">
    <property type="protein sequence ID" value="RDX78861.1"/>
    <property type="molecule type" value="Genomic_DNA"/>
</dbReference>
<sequence length="179" mass="20956">MKDLGGLKCFLSVEVAKSLIGISLYQRKYTLNMITQIGPLEQNHHLVLAIGEVLTEPENCLMYLCFTRLELSYNAHICSQFVQQPKQEYWEATLCLAKWCDLDWISCPLTNIHSQDGSFFLLFFTLLNIMYFTKDQHIRVDSHFIHDKLLKDNIHPTDIPTTTHMYLLVHICTYYYTID</sequence>
<comment type="caution">
    <text evidence="1">The sequence shown here is derived from an EMBL/GenBank/DDBJ whole genome shotgun (WGS) entry which is preliminary data.</text>
</comment>
<dbReference type="AlphaFoldDB" id="A0A371FKR4"/>
<organism evidence="1 2">
    <name type="scientific">Mucuna pruriens</name>
    <name type="common">Velvet bean</name>
    <name type="synonym">Dolichos pruriens</name>
    <dbReference type="NCBI Taxonomy" id="157652"/>
    <lineage>
        <taxon>Eukaryota</taxon>
        <taxon>Viridiplantae</taxon>
        <taxon>Streptophyta</taxon>
        <taxon>Embryophyta</taxon>
        <taxon>Tracheophyta</taxon>
        <taxon>Spermatophyta</taxon>
        <taxon>Magnoliopsida</taxon>
        <taxon>eudicotyledons</taxon>
        <taxon>Gunneridae</taxon>
        <taxon>Pentapetalae</taxon>
        <taxon>rosids</taxon>
        <taxon>fabids</taxon>
        <taxon>Fabales</taxon>
        <taxon>Fabaceae</taxon>
        <taxon>Papilionoideae</taxon>
        <taxon>50 kb inversion clade</taxon>
        <taxon>NPAAA clade</taxon>
        <taxon>indigoferoid/millettioid clade</taxon>
        <taxon>Phaseoleae</taxon>
        <taxon>Mucuna</taxon>
    </lineage>
</organism>
<accession>A0A371FKR4</accession>